<name>A0A5B0LK04_PUCGR</name>
<keyword evidence="2" id="KW-1185">Reference proteome</keyword>
<dbReference type="AlphaFoldDB" id="A0A5B0LK04"/>
<protein>
    <submittedName>
        <fullName evidence="1">Uncharacterized protein</fullName>
    </submittedName>
</protein>
<dbReference type="Proteomes" id="UP000324748">
    <property type="component" value="Unassembled WGS sequence"/>
</dbReference>
<reference evidence="1 2" key="1">
    <citation type="submission" date="2019-05" db="EMBL/GenBank/DDBJ databases">
        <title>Emergence of the Ug99 lineage of the wheat stem rust pathogen through somatic hybridization.</title>
        <authorList>
            <person name="Li F."/>
            <person name="Upadhyaya N.M."/>
            <person name="Sperschneider J."/>
            <person name="Matny O."/>
            <person name="Nguyen-Phuc H."/>
            <person name="Mago R."/>
            <person name="Raley C."/>
            <person name="Miller M.E."/>
            <person name="Silverstein K.A.T."/>
            <person name="Henningsen E."/>
            <person name="Hirsch C.D."/>
            <person name="Visser B."/>
            <person name="Pretorius Z.A."/>
            <person name="Steffenson B.J."/>
            <person name="Schwessinger B."/>
            <person name="Dodds P.N."/>
            <person name="Figueroa M."/>
        </authorList>
    </citation>
    <scope>NUCLEOTIDE SEQUENCE [LARGE SCALE GENOMIC DNA]</scope>
    <source>
        <strain evidence="1">21-0</strain>
    </source>
</reference>
<proteinExistence type="predicted"/>
<dbReference type="OrthoDB" id="10292259at2759"/>
<dbReference type="EMBL" id="VSWC01000197">
    <property type="protein sequence ID" value="KAA1064406.1"/>
    <property type="molecule type" value="Genomic_DNA"/>
</dbReference>
<evidence type="ECO:0000313" key="1">
    <source>
        <dbReference type="EMBL" id="KAA1064406.1"/>
    </source>
</evidence>
<accession>A0A5B0LK04</accession>
<evidence type="ECO:0000313" key="2">
    <source>
        <dbReference type="Proteomes" id="UP000324748"/>
    </source>
</evidence>
<comment type="caution">
    <text evidence="1">The sequence shown here is derived from an EMBL/GenBank/DDBJ whole genome shotgun (WGS) entry which is preliminary data.</text>
</comment>
<sequence>MAETLTNPCPSKEGSLGWKVESKKHGKLVKQQVLVPLSIDPSPKHPPLTVSVSQECLDSYSTSKTSTQLLFQTVSPLPAQNKSLTSLSVVVRKLLPLKIKLDLKKAKRLVVRLPFGKVFHHLPGSLFSSFLNHRGQASPMRVFNPIKDQSLMGVCPPLMTVSLMGGLFTPVNDRSSMGVFTPIKDQSKPILDGGVSSHQ</sequence>
<organism evidence="1 2">
    <name type="scientific">Puccinia graminis f. sp. tritici</name>
    <dbReference type="NCBI Taxonomy" id="56615"/>
    <lineage>
        <taxon>Eukaryota</taxon>
        <taxon>Fungi</taxon>
        <taxon>Dikarya</taxon>
        <taxon>Basidiomycota</taxon>
        <taxon>Pucciniomycotina</taxon>
        <taxon>Pucciniomycetes</taxon>
        <taxon>Pucciniales</taxon>
        <taxon>Pucciniaceae</taxon>
        <taxon>Puccinia</taxon>
    </lineage>
</organism>
<gene>
    <name evidence="1" type="ORF">PGT21_001829</name>
</gene>